<name>A0A6A6ZCJ0_9PLEO</name>
<protein>
    <submittedName>
        <fullName evidence="1">Uncharacterized protein</fullName>
    </submittedName>
</protein>
<evidence type="ECO:0000313" key="2">
    <source>
        <dbReference type="Proteomes" id="UP000799424"/>
    </source>
</evidence>
<dbReference type="Pfam" id="PF14223">
    <property type="entry name" value="Retrotran_gag_2"/>
    <property type="match status" value="1"/>
</dbReference>
<reference evidence="1" key="1">
    <citation type="journal article" date="2020" name="Stud. Mycol.">
        <title>101 Dothideomycetes genomes: a test case for predicting lifestyles and emergence of pathogens.</title>
        <authorList>
            <person name="Haridas S."/>
            <person name="Albert R."/>
            <person name="Binder M."/>
            <person name="Bloem J."/>
            <person name="Labutti K."/>
            <person name="Salamov A."/>
            <person name="Andreopoulos B."/>
            <person name="Baker S."/>
            <person name="Barry K."/>
            <person name="Bills G."/>
            <person name="Bluhm B."/>
            <person name="Cannon C."/>
            <person name="Castanera R."/>
            <person name="Culley D."/>
            <person name="Daum C."/>
            <person name="Ezra D."/>
            <person name="Gonzalez J."/>
            <person name="Henrissat B."/>
            <person name="Kuo A."/>
            <person name="Liang C."/>
            <person name="Lipzen A."/>
            <person name="Lutzoni F."/>
            <person name="Magnuson J."/>
            <person name="Mondo S."/>
            <person name="Nolan M."/>
            <person name="Ohm R."/>
            <person name="Pangilinan J."/>
            <person name="Park H.-J."/>
            <person name="Ramirez L."/>
            <person name="Alfaro M."/>
            <person name="Sun H."/>
            <person name="Tritt A."/>
            <person name="Yoshinaga Y."/>
            <person name="Zwiers L.-H."/>
            <person name="Turgeon B."/>
            <person name="Goodwin S."/>
            <person name="Spatafora J."/>
            <person name="Crous P."/>
            <person name="Grigoriev I."/>
        </authorList>
    </citation>
    <scope>NUCLEOTIDE SEQUENCE</scope>
    <source>
        <strain evidence="1">CBS 113818</strain>
    </source>
</reference>
<proteinExistence type="predicted"/>
<dbReference type="Proteomes" id="UP000799424">
    <property type="component" value="Unassembled WGS sequence"/>
</dbReference>
<feature type="non-terminal residue" evidence="1">
    <location>
        <position position="103"/>
    </location>
</feature>
<organism evidence="1 2">
    <name type="scientific">Ophiobolus disseminans</name>
    <dbReference type="NCBI Taxonomy" id="1469910"/>
    <lineage>
        <taxon>Eukaryota</taxon>
        <taxon>Fungi</taxon>
        <taxon>Dikarya</taxon>
        <taxon>Ascomycota</taxon>
        <taxon>Pezizomycotina</taxon>
        <taxon>Dothideomycetes</taxon>
        <taxon>Pleosporomycetidae</taxon>
        <taxon>Pleosporales</taxon>
        <taxon>Pleosporineae</taxon>
        <taxon>Phaeosphaeriaceae</taxon>
        <taxon>Ophiobolus</taxon>
    </lineage>
</organism>
<keyword evidence="2" id="KW-1185">Reference proteome</keyword>
<dbReference type="OrthoDB" id="3740850at2759"/>
<accession>A0A6A6ZCJ0</accession>
<feature type="non-terminal residue" evidence="1">
    <location>
        <position position="1"/>
    </location>
</feature>
<evidence type="ECO:0000313" key="1">
    <source>
        <dbReference type="EMBL" id="KAF2818696.1"/>
    </source>
</evidence>
<sequence>IAFCYAELWPLVGSKTKQPTMEGNAQDTWDANDNKALVMLISAVHSDLTMSVTSCNMSPEAWAHLTGRFDRDTGNMSIALFRSLTNLRYKDGNNLRLHLDEFH</sequence>
<dbReference type="EMBL" id="MU006250">
    <property type="protein sequence ID" value="KAF2818696.1"/>
    <property type="molecule type" value="Genomic_DNA"/>
</dbReference>
<gene>
    <name evidence="1" type="ORF">CC86DRAFT_243490</name>
</gene>
<dbReference type="AlphaFoldDB" id="A0A6A6ZCJ0"/>